<feature type="non-terminal residue" evidence="1">
    <location>
        <position position="169"/>
    </location>
</feature>
<reference evidence="1" key="1">
    <citation type="submission" date="2013-08" db="EMBL/GenBank/DDBJ databases">
        <authorList>
            <person name="Mendez C."/>
            <person name="Richter M."/>
            <person name="Ferrer M."/>
            <person name="Sanchez J."/>
        </authorList>
    </citation>
    <scope>NUCLEOTIDE SEQUENCE</scope>
</reference>
<dbReference type="EMBL" id="AUZX01014437">
    <property type="protein sequence ID" value="EQD32281.1"/>
    <property type="molecule type" value="Genomic_DNA"/>
</dbReference>
<protein>
    <submittedName>
        <fullName evidence="1">Tetratricopeptide repeat (TPR) protein</fullName>
    </submittedName>
</protein>
<sequence length="169" mass="19347">NCETLLAQAPDNQYLIALETTALRLLGDSRYAQLCDYENLVLPLPIEPPAPWKDLPSFLTDLTDSLNRLHDPKGHALLFQSLRQGTETTRDLTLSTDAPIRALFQAFAAPINRYLEHIGRGDDPLRRRNSGRWRFNGSWSVRLRNRGFHMSHVHPRGWISSAFYLQLPD</sequence>
<comment type="caution">
    <text evidence="1">The sequence shown here is derived from an EMBL/GenBank/DDBJ whole genome shotgun (WGS) entry which is preliminary data.</text>
</comment>
<dbReference type="InterPro" id="IPR012668">
    <property type="entry name" value="CHP02466"/>
</dbReference>
<organism evidence="1">
    <name type="scientific">mine drainage metagenome</name>
    <dbReference type="NCBI Taxonomy" id="410659"/>
    <lineage>
        <taxon>unclassified sequences</taxon>
        <taxon>metagenomes</taxon>
        <taxon>ecological metagenomes</taxon>
    </lineage>
</organism>
<dbReference type="Gene3D" id="2.60.120.620">
    <property type="entry name" value="q2cbj1_9rhob like domain"/>
    <property type="match status" value="1"/>
</dbReference>
<dbReference type="AlphaFoldDB" id="T0YAN5"/>
<gene>
    <name evidence="1" type="ORF">B1A_19560</name>
</gene>
<name>T0YAN5_9ZZZZ</name>
<accession>T0YAN5</accession>
<dbReference type="Pfam" id="PF13759">
    <property type="entry name" value="2OG-FeII_Oxy_5"/>
    <property type="match status" value="1"/>
</dbReference>
<feature type="non-terminal residue" evidence="1">
    <location>
        <position position="1"/>
    </location>
</feature>
<proteinExistence type="predicted"/>
<reference evidence="1" key="2">
    <citation type="journal article" date="2014" name="ISME J.">
        <title>Microbial stratification in low pH oxic and suboxic macroscopic growths along an acid mine drainage.</title>
        <authorList>
            <person name="Mendez-Garcia C."/>
            <person name="Mesa V."/>
            <person name="Sprenger R.R."/>
            <person name="Richter M."/>
            <person name="Diez M.S."/>
            <person name="Solano J."/>
            <person name="Bargiela R."/>
            <person name="Golyshina O.V."/>
            <person name="Manteca A."/>
            <person name="Ramos J.L."/>
            <person name="Gallego J.R."/>
            <person name="Llorente I."/>
            <person name="Martins Dos Santos V.A."/>
            <person name="Jensen O.N."/>
            <person name="Pelaez A.I."/>
            <person name="Sanchez J."/>
            <person name="Ferrer M."/>
        </authorList>
    </citation>
    <scope>NUCLEOTIDE SEQUENCE</scope>
</reference>
<evidence type="ECO:0000313" key="1">
    <source>
        <dbReference type="EMBL" id="EQD32281.1"/>
    </source>
</evidence>